<dbReference type="EMBL" id="JBHULN010000008">
    <property type="protein sequence ID" value="MFD2571980.1"/>
    <property type="molecule type" value="Genomic_DNA"/>
</dbReference>
<keyword evidence="5" id="KW-1185">Reference proteome</keyword>
<proteinExistence type="predicted"/>
<comment type="caution">
    <text evidence="4">The sequence shown here is derived from an EMBL/GenBank/DDBJ whole genome shotgun (WGS) entry which is preliminary data.</text>
</comment>
<evidence type="ECO:0000313" key="5">
    <source>
        <dbReference type="Proteomes" id="UP001597469"/>
    </source>
</evidence>
<dbReference type="InterPro" id="IPR017868">
    <property type="entry name" value="Filamin/ABP280_repeat-like"/>
</dbReference>
<keyword evidence="2" id="KW-0472">Membrane</keyword>
<sequence length="792" mass="85221">MKNRYPFWGLTWVLGYFMVFTGYAGTPTCNPPTGMDPGQAVRTSTPDDPRAARKAAPADLSYANLSASAQARLRKEASGTVSDDAVTIDREDYLRFAKSGNQIIQQSSRANDAFLDMNIGPADDQQPQSWTLPAGFQSIFDTLTIGDFVAPEQVPADLRIDEATHIIRINSDGGIMYRAYQLKDTEVEALGYSVDSLQGADFKEDNDDLGFSKYSDVPLNLGDEFLSIYEEYLPDRSERHELHSGTKYDAFGTLTTPAGTFDALRFSTRDTLFFFMGKQTNPFRQRYSERVGWITKTGIYFDGEVRSYNPATGEAGLALVNYQTIRSSIPPASLSVSLTANPGQLLVGETTALTATVGGGTPPYSYSYVGAGVMAPNSSTAFVSGLGTGVNSFTVLVSDASLPVSQTATATVSVTVSAVGTASFAITGVNMVNCQLIDEARGGYRVEFTPQYSGANSNPINFSVVNEMLPTTQPAPYNLRLYTDNPAITLVANQAGNPEARFAYQWLVSCQTGATPNQPPVTSGVPSQTLLQGQPYQLDLTSYFSDPDAQRLNFTALGLPAGLSLSGSLISGTPSQTGVSTVRITALDPGRLSVATRFELRVNPPLGIPTGFAITEVSTVSCDAMGVDERRVTFTPQYAGVSGEPVSFSVVNELLPTTEPGPYSLRLYTDNPVITLSARQGSTVSKYVYNWLVACSTARIQSETGSVPSGLQVRVLGNPVETESAEVDISGVTGQTVLLRVSDMQGRILYQQTIPQAQAHERASLSLDNPGKVLILQVNTRTERQQIKLLKP</sequence>
<feature type="transmembrane region" description="Helical" evidence="2">
    <location>
        <begin position="7"/>
        <end position="25"/>
    </location>
</feature>
<reference evidence="5" key="1">
    <citation type="journal article" date="2019" name="Int. J. Syst. Evol. Microbiol.">
        <title>The Global Catalogue of Microorganisms (GCM) 10K type strain sequencing project: providing services to taxonomists for standard genome sequencing and annotation.</title>
        <authorList>
            <consortium name="The Broad Institute Genomics Platform"/>
            <consortium name="The Broad Institute Genome Sequencing Center for Infectious Disease"/>
            <person name="Wu L."/>
            <person name="Ma J."/>
        </authorList>
    </citation>
    <scope>NUCLEOTIDE SEQUENCE [LARGE SCALE GENOMIC DNA]</scope>
    <source>
        <strain evidence="5">KCTC 42805</strain>
    </source>
</reference>
<dbReference type="Proteomes" id="UP001597469">
    <property type="component" value="Unassembled WGS sequence"/>
</dbReference>
<evidence type="ECO:0000313" key="4">
    <source>
        <dbReference type="EMBL" id="MFD2571980.1"/>
    </source>
</evidence>
<accession>A0ABW5M4P2</accession>
<dbReference type="PROSITE" id="PS50194">
    <property type="entry name" value="FILAMIN_REPEAT"/>
    <property type="match status" value="1"/>
</dbReference>
<dbReference type="InterPro" id="IPR015919">
    <property type="entry name" value="Cadherin-like_sf"/>
</dbReference>
<feature type="region of interest" description="Disordered" evidence="1">
    <location>
        <begin position="31"/>
        <end position="56"/>
    </location>
</feature>
<evidence type="ECO:0000256" key="2">
    <source>
        <dbReference type="SAM" id="Phobius"/>
    </source>
</evidence>
<feature type="domain" description="Dystroglycan-type cadherin-like" evidence="3">
    <location>
        <begin position="520"/>
        <end position="609"/>
    </location>
</feature>
<dbReference type="SMART" id="SM00736">
    <property type="entry name" value="CADG"/>
    <property type="match status" value="1"/>
</dbReference>
<evidence type="ECO:0000256" key="1">
    <source>
        <dbReference type="SAM" id="MobiDB-lite"/>
    </source>
</evidence>
<keyword evidence="2" id="KW-0812">Transmembrane</keyword>
<dbReference type="Pfam" id="PF05345">
    <property type="entry name" value="He_PIG"/>
    <property type="match status" value="1"/>
</dbReference>
<name>A0ABW5M4P2_9BACT</name>
<organism evidence="4 5">
    <name type="scientific">Spirosoma soli</name>
    <dbReference type="NCBI Taxonomy" id="1770529"/>
    <lineage>
        <taxon>Bacteria</taxon>
        <taxon>Pseudomonadati</taxon>
        <taxon>Bacteroidota</taxon>
        <taxon>Cytophagia</taxon>
        <taxon>Cytophagales</taxon>
        <taxon>Cytophagaceae</taxon>
        <taxon>Spirosoma</taxon>
    </lineage>
</organism>
<dbReference type="InterPro" id="IPR013783">
    <property type="entry name" value="Ig-like_fold"/>
</dbReference>
<dbReference type="InterPro" id="IPR006644">
    <property type="entry name" value="Cadg"/>
</dbReference>
<dbReference type="RefSeq" id="WP_381523968.1">
    <property type="nucleotide sequence ID" value="NZ_JBHULN010000008.1"/>
</dbReference>
<dbReference type="SUPFAM" id="SSF49313">
    <property type="entry name" value="Cadherin-like"/>
    <property type="match status" value="1"/>
</dbReference>
<evidence type="ECO:0000259" key="3">
    <source>
        <dbReference type="SMART" id="SM00736"/>
    </source>
</evidence>
<protein>
    <submittedName>
        <fullName evidence="4">Ig domain-containing protein</fullName>
    </submittedName>
</protein>
<dbReference type="Gene3D" id="2.60.40.10">
    <property type="entry name" value="Immunoglobulins"/>
    <property type="match status" value="1"/>
</dbReference>
<gene>
    <name evidence="4" type="ORF">ACFSUS_15155</name>
</gene>
<keyword evidence="2" id="KW-1133">Transmembrane helix</keyword>